<organism evidence="11 12">
    <name type="scientific">Plakobranchus ocellatus</name>
    <dbReference type="NCBI Taxonomy" id="259542"/>
    <lineage>
        <taxon>Eukaryota</taxon>
        <taxon>Metazoa</taxon>
        <taxon>Spiralia</taxon>
        <taxon>Lophotrochozoa</taxon>
        <taxon>Mollusca</taxon>
        <taxon>Gastropoda</taxon>
        <taxon>Heterobranchia</taxon>
        <taxon>Euthyneura</taxon>
        <taxon>Panpulmonata</taxon>
        <taxon>Sacoglossa</taxon>
        <taxon>Placobranchoidea</taxon>
        <taxon>Plakobranchidae</taxon>
        <taxon>Plakobranchus</taxon>
    </lineage>
</organism>
<accession>A0AAV4DUP1</accession>
<evidence type="ECO:0000256" key="9">
    <source>
        <dbReference type="PIRNR" id="PIRNR031032"/>
    </source>
</evidence>
<gene>
    <name evidence="11" type="ORF">PoB_007452200</name>
</gene>
<feature type="transmembrane region" description="Helical" evidence="9">
    <location>
        <begin position="140"/>
        <end position="160"/>
    </location>
</feature>
<comment type="similarity">
    <text evidence="2">Belongs to the TMEM97/sigma-2 receptor family.</text>
</comment>
<evidence type="ECO:0000256" key="1">
    <source>
        <dbReference type="ARBA" id="ARBA00004477"/>
    </source>
</evidence>
<evidence type="ECO:0000256" key="4">
    <source>
        <dbReference type="ARBA" id="ARBA00022692"/>
    </source>
</evidence>
<evidence type="ECO:0000256" key="6">
    <source>
        <dbReference type="ARBA" id="ARBA00022989"/>
    </source>
</evidence>
<keyword evidence="6 9" id="KW-1133">Transmembrane helix</keyword>
<feature type="transmembrane region" description="Helical" evidence="9">
    <location>
        <begin position="7"/>
        <end position="26"/>
    </location>
</feature>
<evidence type="ECO:0000313" key="11">
    <source>
        <dbReference type="EMBL" id="GFO48017.1"/>
    </source>
</evidence>
<keyword evidence="5" id="KW-0256">Endoplasmic reticulum</keyword>
<keyword evidence="7 9" id="KW-0472">Membrane</keyword>
<sequence>MGLARRFLDLLFFFYFFTHIPIALLFDAQSVFPAHFFPKQLTSIREWYCHEYRDAMMADPPPWFQSLVMCELFLQFPFFFIASYGFFKGARTCKWLRWPCLVYGTHVATTLIPIIANVFLQDFSSSKVPGPRNLNERLRLISFYTPYFVIPVILVLDSLFSPVYTETRKQESKSSTKKLK</sequence>
<dbReference type="Proteomes" id="UP000735302">
    <property type="component" value="Unassembled WGS sequence"/>
</dbReference>
<evidence type="ECO:0000256" key="8">
    <source>
        <dbReference type="ARBA" id="ARBA00031073"/>
    </source>
</evidence>
<dbReference type="PANTHER" id="PTHR31204">
    <property type="entry name" value="SIGMA INTRACELLULAR RECEPTOR 2"/>
    <property type="match status" value="1"/>
</dbReference>
<comment type="caution">
    <text evidence="11">The sequence shown here is derived from an EMBL/GenBank/DDBJ whole genome shotgun (WGS) entry which is preliminary data.</text>
</comment>
<dbReference type="InterPro" id="IPR051987">
    <property type="entry name" value="Sigma-2_receptor-like"/>
</dbReference>
<evidence type="ECO:0000256" key="5">
    <source>
        <dbReference type="ARBA" id="ARBA00022824"/>
    </source>
</evidence>
<dbReference type="EMBL" id="BLXT01008368">
    <property type="protein sequence ID" value="GFO48017.1"/>
    <property type="molecule type" value="Genomic_DNA"/>
</dbReference>
<dbReference type="GO" id="GO:0005789">
    <property type="term" value="C:endoplasmic reticulum membrane"/>
    <property type="evidence" value="ECO:0007669"/>
    <property type="project" value="UniProtKB-SubCell"/>
</dbReference>
<evidence type="ECO:0000256" key="7">
    <source>
        <dbReference type="ARBA" id="ARBA00023136"/>
    </source>
</evidence>
<dbReference type="AlphaFoldDB" id="A0AAV4DUP1"/>
<name>A0AAV4DUP1_9GAST</name>
<keyword evidence="4 9" id="KW-0812">Transmembrane</keyword>
<reference evidence="11 12" key="1">
    <citation type="journal article" date="2021" name="Elife">
        <title>Chloroplast acquisition without the gene transfer in kleptoplastic sea slugs, Plakobranchus ocellatus.</title>
        <authorList>
            <person name="Maeda T."/>
            <person name="Takahashi S."/>
            <person name="Yoshida T."/>
            <person name="Shimamura S."/>
            <person name="Takaki Y."/>
            <person name="Nagai Y."/>
            <person name="Toyoda A."/>
            <person name="Suzuki Y."/>
            <person name="Arimoto A."/>
            <person name="Ishii H."/>
            <person name="Satoh N."/>
            <person name="Nishiyama T."/>
            <person name="Hasebe M."/>
            <person name="Maruyama T."/>
            <person name="Minagawa J."/>
            <person name="Obokata J."/>
            <person name="Shigenobu S."/>
        </authorList>
    </citation>
    <scope>NUCLEOTIDE SEQUENCE [LARGE SCALE GENOMIC DNA]</scope>
</reference>
<comment type="subcellular location">
    <subcellularLocation>
        <location evidence="1">Endoplasmic reticulum membrane</location>
        <topology evidence="1">Multi-pass membrane protein</topology>
    </subcellularLocation>
</comment>
<evidence type="ECO:0000256" key="2">
    <source>
        <dbReference type="ARBA" id="ARBA00009096"/>
    </source>
</evidence>
<proteinExistence type="inferred from homology"/>
<keyword evidence="12" id="KW-1185">Reference proteome</keyword>
<evidence type="ECO:0000256" key="3">
    <source>
        <dbReference type="ARBA" id="ARBA00018102"/>
    </source>
</evidence>
<dbReference type="InterPro" id="IPR016964">
    <property type="entry name" value="Sigma2_recept"/>
</dbReference>
<dbReference type="PANTHER" id="PTHR31204:SF1">
    <property type="entry name" value="SIGMA INTRACELLULAR RECEPTOR 2"/>
    <property type="match status" value="1"/>
</dbReference>
<feature type="domain" description="EXPERA" evidence="10">
    <location>
        <begin position="8"/>
        <end position="155"/>
    </location>
</feature>
<dbReference type="PROSITE" id="PS51751">
    <property type="entry name" value="EXPERA"/>
    <property type="match status" value="1"/>
</dbReference>
<evidence type="ECO:0000259" key="10">
    <source>
        <dbReference type="PROSITE" id="PS51751"/>
    </source>
</evidence>
<dbReference type="PIRSF" id="PIRSF031032">
    <property type="entry name" value="TMP_97_prd"/>
    <property type="match status" value="1"/>
</dbReference>
<evidence type="ECO:0000313" key="12">
    <source>
        <dbReference type="Proteomes" id="UP000735302"/>
    </source>
</evidence>
<dbReference type="Pfam" id="PF05241">
    <property type="entry name" value="EBP"/>
    <property type="match status" value="1"/>
</dbReference>
<feature type="transmembrane region" description="Helical" evidence="9">
    <location>
        <begin position="98"/>
        <end position="120"/>
    </location>
</feature>
<dbReference type="InterPro" id="IPR033118">
    <property type="entry name" value="EXPERA"/>
</dbReference>
<feature type="transmembrane region" description="Helical" evidence="9">
    <location>
        <begin position="63"/>
        <end position="86"/>
    </location>
</feature>
<protein>
    <recommendedName>
        <fullName evidence="3">Sigma intracellular receptor 2</fullName>
    </recommendedName>
    <alternativeName>
        <fullName evidence="8">Transmembrane protein 97</fullName>
    </alternativeName>
</protein>